<dbReference type="Proteomes" id="UP000198211">
    <property type="component" value="Unassembled WGS sequence"/>
</dbReference>
<evidence type="ECO:0000313" key="2">
    <source>
        <dbReference type="Proteomes" id="UP000198211"/>
    </source>
</evidence>
<reference evidence="2" key="1">
    <citation type="submission" date="2017-03" db="EMBL/GenBank/DDBJ databases">
        <title>Phytopthora megakarya and P. palmivora, two closely related causual agents of cacao black pod achieved similar genome size and gene model numbers by different mechanisms.</title>
        <authorList>
            <person name="Ali S."/>
            <person name="Shao J."/>
            <person name="Larry D.J."/>
            <person name="Kronmiller B."/>
            <person name="Shen D."/>
            <person name="Strem M.D."/>
            <person name="Melnick R.L."/>
            <person name="Guiltinan M.J."/>
            <person name="Tyler B.M."/>
            <person name="Meinhardt L.W."/>
            <person name="Bailey B.A."/>
        </authorList>
    </citation>
    <scope>NUCLEOTIDE SEQUENCE [LARGE SCALE GENOMIC DNA]</scope>
    <source>
        <strain evidence="2">zdho120</strain>
    </source>
</reference>
<proteinExistence type="predicted"/>
<dbReference type="AlphaFoldDB" id="A0A225W7B4"/>
<gene>
    <name evidence="1" type="ORF">PHMEG_00013022</name>
</gene>
<evidence type="ECO:0000313" key="1">
    <source>
        <dbReference type="EMBL" id="OWZ13616.1"/>
    </source>
</evidence>
<accession>A0A225W7B4</accession>
<organism evidence="1 2">
    <name type="scientific">Phytophthora megakarya</name>
    <dbReference type="NCBI Taxonomy" id="4795"/>
    <lineage>
        <taxon>Eukaryota</taxon>
        <taxon>Sar</taxon>
        <taxon>Stramenopiles</taxon>
        <taxon>Oomycota</taxon>
        <taxon>Peronosporomycetes</taxon>
        <taxon>Peronosporales</taxon>
        <taxon>Peronosporaceae</taxon>
        <taxon>Phytophthora</taxon>
    </lineage>
</organism>
<comment type="caution">
    <text evidence="1">The sequence shown here is derived from an EMBL/GenBank/DDBJ whole genome shotgun (WGS) entry which is preliminary data.</text>
</comment>
<name>A0A225W7B4_9STRA</name>
<dbReference type="OrthoDB" id="2273864at2759"/>
<keyword evidence="2" id="KW-1185">Reference proteome</keyword>
<protein>
    <submittedName>
        <fullName evidence="1">Inositol-3-phosphate synthase</fullName>
    </submittedName>
</protein>
<dbReference type="EMBL" id="NBNE01001535">
    <property type="protein sequence ID" value="OWZ13616.1"/>
    <property type="molecule type" value="Genomic_DNA"/>
</dbReference>
<sequence>MPNIFKLGSFMHTTTFLLEGIWDAKAFGSYKWVRKCEIYLRPRRRRPPLRPLPIPSVVWRSVSMEIGFVLPLDEKGRNGVLFFADVFSKMVHFVPVPAGIIA</sequence>